<dbReference type="PANTHER" id="PTHR10954">
    <property type="entry name" value="RIBONUCLEASE H2 SUBUNIT A"/>
    <property type="match status" value="1"/>
</dbReference>
<dbReference type="GO" id="GO:0043137">
    <property type="term" value="P:DNA replication, removal of RNA primer"/>
    <property type="evidence" value="ECO:0007669"/>
    <property type="project" value="TreeGrafter"/>
</dbReference>
<evidence type="ECO:0000256" key="3">
    <source>
        <dbReference type="ARBA" id="ARBA00004065"/>
    </source>
</evidence>
<dbReference type="AlphaFoldDB" id="A0A0P6VWQ1"/>
<evidence type="ECO:0000256" key="6">
    <source>
        <dbReference type="ARBA" id="ARBA00012180"/>
    </source>
</evidence>
<evidence type="ECO:0000256" key="8">
    <source>
        <dbReference type="ARBA" id="ARBA00022490"/>
    </source>
</evidence>
<accession>A0A0P6VWQ1</accession>
<comment type="function">
    <text evidence="3 14 16">Endonuclease that specifically degrades the RNA of RNA-DNA hybrids.</text>
</comment>
<dbReference type="InterPro" id="IPR012337">
    <property type="entry name" value="RNaseH-like_sf"/>
</dbReference>
<feature type="domain" description="RNase H type-2" evidence="17">
    <location>
        <begin position="33"/>
        <end position="222"/>
    </location>
</feature>
<dbReference type="GO" id="GO:0032299">
    <property type="term" value="C:ribonuclease H2 complex"/>
    <property type="evidence" value="ECO:0007669"/>
    <property type="project" value="TreeGrafter"/>
</dbReference>
<dbReference type="NCBIfam" id="NF000595">
    <property type="entry name" value="PRK00015.1-3"/>
    <property type="match status" value="1"/>
</dbReference>
<dbReference type="CDD" id="cd07182">
    <property type="entry name" value="RNase_HII_bacteria_HII_like"/>
    <property type="match status" value="1"/>
</dbReference>
<dbReference type="InterPro" id="IPR024567">
    <property type="entry name" value="RNase_HII/HIII_dom"/>
</dbReference>
<dbReference type="STRING" id="665126.ABB55_09325"/>
<evidence type="ECO:0000256" key="11">
    <source>
        <dbReference type="ARBA" id="ARBA00022759"/>
    </source>
</evidence>
<keyword evidence="11 14" id="KW-0255">Endonuclease</keyword>
<dbReference type="SUPFAM" id="SSF53098">
    <property type="entry name" value="Ribonuclease H-like"/>
    <property type="match status" value="1"/>
</dbReference>
<feature type="binding site" evidence="14 15">
    <location>
        <position position="39"/>
    </location>
    <ligand>
        <name>a divalent metal cation</name>
        <dbReference type="ChEBI" id="CHEBI:60240"/>
    </ligand>
</feature>
<keyword evidence="10 14" id="KW-0479">Metal-binding</keyword>
<proteinExistence type="inferred from homology"/>
<comment type="similarity">
    <text evidence="5 14 16">Belongs to the RNase HII family.</text>
</comment>
<dbReference type="Gene3D" id="3.30.420.10">
    <property type="entry name" value="Ribonuclease H-like superfamily/Ribonuclease H"/>
    <property type="match status" value="1"/>
</dbReference>
<dbReference type="GO" id="GO:0003723">
    <property type="term" value="F:RNA binding"/>
    <property type="evidence" value="ECO:0007669"/>
    <property type="project" value="UniProtKB-UniRule"/>
</dbReference>
<gene>
    <name evidence="14" type="primary">rnhB</name>
    <name evidence="18" type="ORF">ABB55_09325</name>
</gene>
<feature type="binding site" evidence="14 15">
    <location>
        <position position="40"/>
    </location>
    <ligand>
        <name>a divalent metal cation</name>
        <dbReference type="ChEBI" id="CHEBI:60240"/>
    </ligand>
</feature>
<dbReference type="GO" id="GO:0006298">
    <property type="term" value="P:mismatch repair"/>
    <property type="evidence" value="ECO:0007669"/>
    <property type="project" value="TreeGrafter"/>
</dbReference>
<reference evidence="18 19" key="2">
    <citation type="submission" date="2015-10" db="EMBL/GenBank/DDBJ databases">
        <title>Draft Genome Sequence of Prosthecomicrobium hirschii ATCC 27832.</title>
        <authorList>
            <person name="Daniel J."/>
            <person name="Givan S.A."/>
            <person name="Brun Y.V."/>
            <person name="Brown P.J."/>
        </authorList>
    </citation>
    <scope>NUCLEOTIDE SEQUENCE [LARGE SCALE GENOMIC DNA]</scope>
    <source>
        <strain evidence="18 19">16</strain>
    </source>
</reference>
<comment type="subcellular location">
    <subcellularLocation>
        <location evidence="4 14">Cytoplasm</location>
    </subcellularLocation>
</comment>
<evidence type="ECO:0000256" key="10">
    <source>
        <dbReference type="ARBA" id="ARBA00022723"/>
    </source>
</evidence>
<dbReference type="Pfam" id="PF01351">
    <property type="entry name" value="RNase_HII"/>
    <property type="match status" value="1"/>
</dbReference>
<feature type="binding site" evidence="14 15">
    <location>
        <position position="130"/>
    </location>
    <ligand>
        <name>a divalent metal cation</name>
        <dbReference type="ChEBI" id="CHEBI:60240"/>
    </ligand>
</feature>
<dbReference type="PANTHER" id="PTHR10954:SF18">
    <property type="entry name" value="RIBONUCLEASE HII"/>
    <property type="match status" value="1"/>
</dbReference>
<evidence type="ECO:0000256" key="12">
    <source>
        <dbReference type="ARBA" id="ARBA00022801"/>
    </source>
</evidence>
<comment type="catalytic activity">
    <reaction evidence="1 14 15 16">
        <text>Endonucleolytic cleavage to 5'-phosphomonoester.</text>
        <dbReference type="EC" id="3.1.26.4"/>
    </reaction>
</comment>
<dbReference type="GO" id="GO:0004523">
    <property type="term" value="F:RNA-DNA hybrid ribonuclease activity"/>
    <property type="evidence" value="ECO:0007669"/>
    <property type="project" value="UniProtKB-UniRule"/>
</dbReference>
<dbReference type="PROSITE" id="PS51975">
    <property type="entry name" value="RNASE_H_2"/>
    <property type="match status" value="1"/>
</dbReference>
<evidence type="ECO:0000313" key="19">
    <source>
        <dbReference type="Proteomes" id="UP000048984"/>
    </source>
</evidence>
<evidence type="ECO:0000256" key="4">
    <source>
        <dbReference type="ARBA" id="ARBA00004496"/>
    </source>
</evidence>
<evidence type="ECO:0000256" key="14">
    <source>
        <dbReference type="HAMAP-Rule" id="MF_00052"/>
    </source>
</evidence>
<keyword evidence="13 14" id="KW-0464">Manganese</keyword>
<evidence type="ECO:0000256" key="9">
    <source>
        <dbReference type="ARBA" id="ARBA00022722"/>
    </source>
</evidence>
<evidence type="ECO:0000259" key="17">
    <source>
        <dbReference type="PROSITE" id="PS51975"/>
    </source>
</evidence>
<evidence type="ECO:0000256" key="5">
    <source>
        <dbReference type="ARBA" id="ARBA00007383"/>
    </source>
</evidence>
<dbReference type="GO" id="GO:0005737">
    <property type="term" value="C:cytoplasm"/>
    <property type="evidence" value="ECO:0007669"/>
    <property type="project" value="UniProtKB-SubCell"/>
</dbReference>
<dbReference type="RefSeq" id="WP_054361937.1">
    <property type="nucleotide sequence ID" value="NZ_LJYW01000001.1"/>
</dbReference>
<evidence type="ECO:0000256" key="7">
    <source>
        <dbReference type="ARBA" id="ARBA00019179"/>
    </source>
</evidence>
<dbReference type="InterPro" id="IPR022898">
    <property type="entry name" value="RNase_HII"/>
</dbReference>
<evidence type="ECO:0000256" key="1">
    <source>
        <dbReference type="ARBA" id="ARBA00000077"/>
    </source>
</evidence>
<keyword evidence="9 14" id="KW-0540">Nuclease</keyword>
<keyword evidence="8 14" id="KW-0963">Cytoplasm</keyword>
<comment type="cofactor">
    <cofactor evidence="14 15">
        <name>Mn(2+)</name>
        <dbReference type="ChEBI" id="CHEBI:29035"/>
    </cofactor>
    <cofactor evidence="14 15">
        <name>Mg(2+)</name>
        <dbReference type="ChEBI" id="CHEBI:18420"/>
    </cofactor>
    <text evidence="14 15">Manganese or magnesium. Binds 1 divalent metal ion per monomer in the absence of substrate. May bind a second metal ion after substrate binding.</text>
</comment>
<name>A0A0P6VWQ1_9HYPH</name>
<dbReference type="EMBL" id="LJYW01000001">
    <property type="protein sequence ID" value="KPL55770.1"/>
    <property type="molecule type" value="Genomic_DNA"/>
</dbReference>
<dbReference type="EC" id="3.1.26.4" evidence="6 14"/>
<evidence type="ECO:0000256" key="15">
    <source>
        <dbReference type="PROSITE-ProRule" id="PRU01319"/>
    </source>
</evidence>
<evidence type="ECO:0000313" key="18">
    <source>
        <dbReference type="EMBL" id="KPL55770.1"/>
    </source>
</evidence>
<dbReference type="GO" id="GO:0030145">
    <property type="term" value="F:manganese ion binding"/>
    <property type="evidence" value="ECO:0007669"/>
    <property type="project" value="UniProtKB-UniRule"/>
</dbReference>
<dbReference type="InterPro" id="IPR001352">
    <property type="entry name" value="RNase_HII/HIII"/>
</dbReference>
<comment type="cofactor">
    <cofactor evidence="2">
        <name>Mg(2+)</name>
        <dbReference type="ChEBI" id="CHEBI:18420"/>
    </cofactor>
</comment>
<evidence type="ECO:0000256" key="16">
    <source>
        <dbReference type="RuleBase" id="RU003515"/>
    </source>
</evidence>
<keyword evidence="19" id="KW-1185">Reference proteome</keyword>
<dbReference type="InterPro" id="IPR036397">
    <property type="entry name" value="RNaseH_sf"/>
</dbReference>
<protein>
    <recommendedName>
        <fullName evidence="7 14">Ribonuclease HII</fullName>
        <shortName evidence="14">RNase HII</shortName>
        <ecNumber evidence="6 14">3.1.26.4</ecNumber>
    </recommendedName>
</protein>
<dbReference type="Proteomes" id="UP000048984">
    <property type="component" value="Unassembled WGS sequence"/>
</dbReference>
<evidence type="ECO:0000256" key="2">
    <source>
        <dbReference type="ARBA" id="ARBA00001946"/>
    </source>
</evidence>
<reference evidence="18 19" key="1">
    <citation type="submission" date="2015-09" db="EMBL/GenBank/DDBJ databases">
        <authorList>
            <person name="Jackson K.R."/>
            <person name="Lunt B.L."/>
            <person name="Fisher J.N.B."/>
            <person name="Gardner A.V."/>
            <person name="Bailey M.E."/>
            <person name="Deus L.M."/>
            <person name="Earl A.S."/>
            <person name="Gibby P.D."/>
            <person name="Hartmann K.A."/>
            <person name="Liu J.E."/>
            <person name="Manci A.M."/>
            <person name="Nielsen D.A."/>
            <person name="Solomon M.B."/>
            <person name="Breakwell D.P."/>
            <person name="Burnett S.H."/>
            <person name="Grose J.H."/>
        </authorList>
    </citation>
    <scope>NUCLEOTIDE SEQUENCE [LARGE SCALE GENOMIC DNA]</scope>
    <source>
        <strain evidence="18 19">16</strain>
    </source>
</reference>
<organism evidence="18 19">
    <name type="scientific">Prosthecodimorpha hirschii</name>
    <dbReference type="NCBI Taxonomy" id="665126"/>
    <lineage>
        <taxon>Bacteria</taxon>
        <taxon>Pseudomonadati</taxon>
        <taxon>Pseudomonadota</taxon>
        <taxon>Alphaproteobacteria</taxon>
        <taxon>Hyphomicrobiales</taxon>
        <taxon>Ancalomicrobiaceae</taxon>
        <taxon>Prosthecodimorpha</taxon>
    </lineage>
</organism>
<evidence type="ECO:0000256" key="13">
    <source>
        <dbReference type="ARBA" id="ARBA00023211"/>
    </source>
</evidence>
<keyword evidence="12 14" id="KW-0378">Hydrolase</keyword>
<comment type="caution">
    <text evidence="18">The sequence shown here is derived from an EMBL/GenBank/DDBJ whole genome shotgun (WGS) entry which is preliminary data.</text>
</comment>
<dbReference type="HAMAP" id="MF_00052_B">
    <property type="entry name" value="RNase_HII_B"/>
    <property type="match status" value="1"/>
</dbReference>
<sequence>MARRSESPALFDLAQGPDLSIERRVGRGLIRGACVCGVDEAGRGPLAGPVVTAAVVLDPARIPDGLDDSKKLDEATRERLFEQICAGHQVAVACASVARIDRLNIRGATLWAMAQAVRSLAEAPAFALIDGLDVPPGLGCPGEAVVKGDARSLSIAAASIVAKVTRDRLMVRLAAQCPGYGFDQHKGYGTAAHRAAILALGPSPHHRRSFEPVKSLVAPAAGPANGSVPQLV</sequence>